<keyword evidence="3" id="KW-0677">Repeat</keyword>
<keyword evidence="4 5" id="KW-0653">Protein transport</keyword>
<organism evidence="6 7">
    <name type="scientific">Quillaja saponaria</name>
    <name type="common">Soap bark tree</name>
    <dbReference type="NCBI Taxonomy" id="32244"/>
    <lineage>
        <taxon>Eukaryota</taxon>
        <taxon>Viridiplantae</taxon>
        <taxon>Streptophyta</taxon>
        <taxon>Embryophyta</taxon>
        <taxon>Tracheophyta</taxon>
        <taxon>Spermatophyta</taxon>
        <taxon>Magnoliopsida</taxon>
        <taxon>eudicotyledons</taxon>
        <taxon>Gunneridae</taxon>
        <taxon>Pentapetalae</taxon>
        <taxon>rosids</taxon>
        <taxon>fabids</taxon>
        <taxon>Fabales</taxon>
        <taxon>Quillajaceae</taxon>
        <taxon>Quillaja</taxon>
    </lineage>
</organism>
<dbReference type="InterPro" id="IPR024931">
    <property type="entry name" value="Importin_alpha"/>
</dbReference>
<dbReference type="PIRSF" id="PIRSF005673">
    <property type="entry name" value="Importin_alpha"/>
    <property type="match status" value="1"/>
</dbReference>
<evidence type="ECO:0000256" key="2">
    <source>
        <dbReference type="ARBA" id="ARBA00022448"/>
    </source>
</evidence>
<dbReference type="AlphaFoldDB" id="A0AAD7LWB9"/>
<dbReference type="GO" id="GO:0006606">
    <property type="term" value="P:protein import into nucleus"/>
    <property type="evidence" value="ECO:0007669"/>
    <property type="project" value="InterPro"/>
</dbReference>
<proteinExistence type="inferred from homology"/>
<evidence type="ECO:0000313" key="7">
    <source>
        <dbReference type="Proteomes" id="UP001163823"/>
    </source>
</evidence>
<dbReference type="SUPFAM" id="SSF48371">
    <property type="entry name" value="ARM repeat"/>
    <property type="match status" value="1"/>
</dbReference>
<evidence type="ECO:0000256" key="1">
    <source>
        <dbReference type="ARBA" id="ARBA00010394"/>
    </source>
</evidence>
<dbReference type="SMART" id="SM00185">
    <property type="entry name" value="ARM"/>
    <property type="match status" value="7"/>
</dbReference>
<gene>
    <name evidence="6" type="ORF">O6P43_014395</name>
</gene>
<evidence type="ECO:0000313" key="6">
    <source>
        <dbReference type="EMBL" id="KAJ7964606.1"/>
    </source>
</evidence>
<dbReference type="GO" id="GO:0005737">
    <property type="term" value="C:cytoplasm"/>
    <property type="evidence" value="ECO:0007669"/>
    <property type="project" value="InterPro"/>
</dbReference>
<protein>
    <recommendedName>
        <fullName evidence="5">Importin subunit alpha</fullName>
    </recommendedName>
</protein>
<accession>A0AAD7LWB9</accession>
<dbReference type="EMBL" id="JARAOO010000006">
    <property type="protein sequence ID" value="KAJ7964606.1"/>
    <property type="molecule type" value="Genomic_DNA"/>
</dbReference>
<dbReference type="GO" id="GO:0061608">
    <property type="term" value="F:nuclear import signal receptor activity"/>
    <property type="evidence" value="ECO:0007669"/>
    <property type="project" value="InterPro"/>
</dbReference>
<evidence type="ECO:0000256" key="4">
    <source>
        <dbReference type="ARBA" id="ARBA00022927"/>
    </source>
</evidence>
<dbReference type="InterPro" id="IPR000225">
    <property type="entry name" value="Armadillo"/>
</dbReference>
<reference evidence="6" key="1">
    <citation type="journal article" date="2023" name="Science">
        <title>Elucidation of the pathway for biosynthesis of saponin adjuvants from the soapbark tree.</title>
        <authorList>
            <person name="Reed J."/>
            <person name="Orme A."/>
            <person name="El-Demerdash A."/>
            <person name="Owen C."/>
            <person name="Martin L.B.B."/>
            <person name="Misra R.C."/>
            <person name="Kikuchi S."/>
            <person name="Rejzek M."/>
            <person name="Martin A.C."/>
            <person name="Harkess A."/>
            <person name="Leebens-Mack J."/>
            <person name="Louveau T."/>
            <person name="Stephenson M.J."/>
            <person name="Osbourn A."/>
        </authorList>
    </citation>
    <scope>NUCLEOTIDE SEQUENCE</scope>
    <source>
        <strain evidence="6">S10</strain>
    </source>
</reference>
<evidence type="ECO:0000256" key="3">
    <source>
        <dbReference type="ARBA" id="ARBA00022737"/>
    </source>
</evidence>
<dbReference type="Pfam" id="PF00514">
    <property type="entry name" value="Arm"/>
    <property type="match status" value="2"/>
</dbReference>
<comment type="similarity">
    <text evidence="1 5">Belongs to the importin alpha family.</text>
</comment>
<name>A0AAD7LWB9_QUISA</name>
<evidence type="ECO:0000256" key="5">
    <source>
        <dbReference type="PIRNR" id="PIRNR005673"/>
    </source>
</evidence>
<keyword evidence="7" id="KW-1185">Reference proteome</keyword>
<dbReference type="InterPro" id="IPR011989">
    <property type="entry name" value="ARM-like"/>
</dbReference>
<keyword evidence="2 5" id="KW-0813">Transport</keyword>
<dbReference type="KEGG" id="qsa:O6P43_014395"/>
<comment type="caution">
    <text evidence="6">The sequence shown here is derived from an EMBL/GenBank/DDBJ whole genome shotgun (WGS) entry which is preliminary data.</text>
</comment>
<dbReference type="InterPro" id="IPR016024">
    <property type="entry name" value="ARM-type_fold"/>
</dbReference>
<dbReference type="Gene3D" id="1.25.10.10">
    <property type="entry name" value="Leucine-rich Repeat Variant"/>
    <property type="match status" value="1"/>
</dbReference>
<sequence>MRRLDPRQENLQSMKEKRKFQRESILFFKEYEKNLNAEQQLMEFVADPLFRIRFDTQATDIFSSLCVEDVAKIRFLLSTDNPPIDKIIASGVIPQLIEFLGEKYNPSYRLEAASALFGIVSGTVQQANAVVELGGVPIFVQLLRNDHLKKRAVFALGCIAISSPGFRDHVLGQGCLAPLLEILMEHSKPSMLGEVNMLQNASRTLAILCFGIPPPPFDQVKHALPTLQKLIHLEPSGALLKVCQDACLALSCLSNGPTNQIQAVIDANILERLVMLLSHAPKEIVDPLLRTVGNILRGSDFQIQALIHNHVFVSLHQLLTGKSTESSVLKEICSTISIMTSGDSDRIREAIAADLIRPLLRLQQNNDTEEEVKLEAVCAISLATRRGSNAQIKYLVHQGCIGPFCDFLTCQDRTTLIRCLDGLKNIIEAGEAEKAWVNPYVHMINVYDGISKIEKLRSHPDVGETAEKIINIYWRTDFSHFVNENNLLPNLHAA</sequence>
<dbReference type="PANTHER" id="PTHR23316">
    <property type="entry name" value="IMPORTIN ALPHA"/>
    <property type="match status" value="1"/>
</dbReference>
<dbReference type="Proteomes" id="UP001163823">
    <property type="component" value="Chromosome 6"/>
</dbReference>